<keyword evidence="1" id="KW-0812">Transmembrane</keyword>
<dbReference type="AlphaFoldDB" id="A0AAE9DJJ7"/>
<dbReference type="InterPro" id="IPR019422">
    <property type="entry name" value="7TM_GPCR_serpentine_rcpt_Srh"/>
</dbReference>
<dbReference type="EMBL" id="CP090892">
    <property type="protein sequence ID" value="ULU05430.1"/>
    <property type="molecule type" value="Genomic_DNA"/>
</dbReference>
<evidence type="ECO:0000313" key="3">
    <source>
        <dbReference type="Proteomes" id="UP000827892"/>
    </source>
</evidence>
<evidence type="ECO:0000313" key="2">
    <source>
        <dbReference type="EMBL" id="ULU05430.1"/>
    </source>
</evidence>
<evidence type="ECO:0000256" key="1">
    <source>
        <dbReference type="SAM" id="Phobius"/>
    </source>
</evidence>
<proteinExistence type="predicted"/>
<accession>A0AAE9DJJ7</accession>
<dbReference type="Pfam" id="PF10318">
    <property type="entry name" value="7TM_GPCR_Srh"/>
    <property type="match status" value="1"/>
</dbReference>
<keyword evidence="1" id="KW-0472">Membrane</keyword>
<feature type="transmembrane region" description="Helical" evidence="1">
    <location>
        <begin position="52"/>
        <end position="72"/>
    </location>
</feature>
<organism evidence="2 3">
    <name type="scientific">Caenorhabditis briggsae</name>
    <dbReference type="NCBI Taxonomy" id="6238"/>
    <lineage>
        <taxon>Eukaryota</taxon>
        <taxon>Metazoa</taxon>
        <taxon>Ecdysozoa</taxon>
        <taxon>Nematoda</taxon>
        <taxon>Chromadorea</taxon>
        <taxon>Rhabditida</taxon>
        <taxon>Rhabditina</taxon>
        <taxon>Rhabditomorpha</taxon>
        <taxon>Rhabditoidea</taxon>
        <taxon>Rhabditidae</taxon>
        <taxon>Peloderinae</taxon>
        <taxon>Caenorhabditis</taxon>
    </lineage>
</organism>
<sequence length="144" mass="16966">MKEMKWYLLNLSLWTRSMDLMYSLLVVPYFFIPTLVVLPVGVFSLIGVRTEIQLVMLVLIISGLGSAVVMIFENRFNAISPPHFRFKIHRRRAYHSIMFVVSFCLLISSFLKLEDQKTAKQYYSEYFCVRFLNSSQLHSHLNQF</sequence>
<dbReference type="Gene3D" id="1.20.1070.10">
    <property type="entry name" value="Rhodopsin 7-helix transmembrane proteins"/>
    <property type="match status" value="1"/>
</dbReference>
<keyword evidence="1" id="KW-1133">Transmembrane helix</keyword>
<reference evidence="2 3" key="1">
    <citation type="submission" date="2022-05" db="EMBL/GenBank/DDBJ databases">
        <title>Chromosome-level reference genomes for two strains of Caenorhabditis briggsae: an improved platform for comparative genomics.</title>
        <authorList>
            <person name="Stevens L."/>
            <person name="Andersen E.C."/>
        </authorList>
    </citation>
    <scope>NUCLEOTIDE SEQUENCE [LARGE SCALE GENOMIC DNA]</scope>
    <source>
        <strain evidence="2">QX1410_ONT</strain>
        <tissue evidence="2">Whole-organism</tissue>
    </source>
</reference>
<gene>
    <name evidence="2" type="ORF">L3Y34_017835</name>
</gene>
<protein>
    <submittedName>
        <fullName evidence="2">Uncharacterized protein</fullName>
    </submittedName>
</protein>
<name>A0AAE9DJJ7_CAEBR</name>
<dbReference type="Proteomes" id="UP000827892">
    <property type="component" value="Chromosome II"/>
</dbReference>
<feature type="transmembrane region" description="Helical" evidence="1">
    <location>
        <begin position="93"/>
        <end position="111"/>
    </location>
</feature>
<feature type="transmembrane region" description="Helical" evidence="1">
    <location>
        <begin position="20"/>
        <end position="46"/>
    </location>
</feature>